<protein>
    <submittedName>
        <fullName evidence="9">Sigma-54 dependent transcriptional regulator</fullName>
    </submittedName>
</protein>
<evidence type="ECO:0000256" key="2">
    <source>
        <dbReference type="ARBA" id="ARBA00022840"/>
    </source>
</evidence>
<evidence type="ECO:0000259" key="8">
    <source>
        <dbReference type="PROSITE" id="PS50110"/>
    </source>
</evidence>
<dbReference type="SUPFAM" id="SSF46689">
    <property type="entry name" value="Homeodomain-like"/>
    <property type="match status" value="1"/>
</dbReference>
<dbReference type="SUPFAM" id="SSF52540">
    <property type="entry name" value="P-loop containing nucleoside triphosphate hydrolases"/>
    <property type="match status" value="1"/>
</dbReference>
<keyword evidence="5" id="KW-0804">Transcription</keyword>
<dbReference type="PRINTS" id="PR01590">
    <property type="entry name" value="HTHFIS"/>
</dbReference>
<dbReference type="Proteomes" id="UP001652542">
    <property type="component" value="Unassembled WGS sequence"/>
</dbReference>
<reference evidence="9 10" key="1">
    <citation type="submission" date="2022-10" db="EMBL/GenBank/DDBJ databases">
        <title>Defluviimonas sp. nov., isolated from ocean surface water.</title>
        <authorList>
            <person name="He W."/>
            <person name="Wang L."/>
            <person name="Zhang D.-F."/>
        </authorList>
    </citation>
    <scope>NUCLEOTIDE SEQUENCE [LARGE SCALE GENOMIC DNA]</scope>
    <source>
        <strain evidence="9 10">WL0002</strain>
    </source>
</reference>
<dbReference type="Pfam" id="PF25601">
    <property type="entry name" value="AAA_lid_14"/>
    <property type="match status" value="1"/>
</dbReference>
<dbReference type="InterPro" id="IPR009057">
    <property type="entry name" value="Homeodomain-like_sf"/>
</dbReference>
<feature type="modified residue" description="4-aspartylphosphate" evidence="6">
    <location>
        <position position="57"/>
    </location>
</feature>
<dbReference type="SMART" id="SM00448">
    <property type="entry name" value="REC"/>
    <property type="match status" value="1"/>
</dbReference>
<comment type="caution">
    <text evidence="9">The sequence shown here is derived from an EMBL/GenBank/DDBJ whole genome shotgun (WGS) entry which is preliminary data.</text>
</comment>
<evidence type="ECO:0000256" key="1">
    <source>
        <dbReference type="ARBA" id="ARBA00022741"/>
    </source>
</evidence>
<name>A0ABT2ZFD6_9RHOB</name>
<keyword evidence="10" id="KW-1185">Reference proteome</keyword>
<feature type="domain" description="Sigma-54 factor interaction" evidence="7">
    <location>
        <begin position="148"/>
        <end position="346"/>
    </location>
</feature>
<keyword evidence="1" id="KW-0547">Nucleotide-binding</keyword>
<dbReference type="Pfam" id="PF02954">
    <property type="entry name" value="HTH_8"/>
    <property type="match status" value="1"/>
</dbReference>
<organism evidence="9 10">
    <name type="scientific">Albidovulum marisflavi</name>
    <dbReference type="NCBI Taxonomy" id="2984159"/>
    <lineage>
        <taxon>Bacteria</taxon>
        <taxon>Pseudomonadati</taxon>
        <taxon>Pseudomonadota</taxon>
        <taxon>Alphaproteobacteria</taxon>
        <taxon>Rhodobacterales</taxon>
        <taxon>Paracoccaceae</taxon>
        <taxon>Albidovulum</taxon>
    </lineage>
</organism>
<evidence type="ECO:0000256" key="4">
    <source>
        <dbReference type="ARBA" id="ARBA00023015"/>
    </source>
</evidence>
<dbReference type="CDD" id="cd17549">
    <property type="entry name" value="REC_DctD-like"/>
    <property type="match status" value="1"/>
</dbReference>
<gene>
    <name evidence="9" type="ORF">OEW28_14535</name>
</gene>
<accession>A0ABT2ZFD6</accession>
<proteinExistence type="predicted"/>
<keyword evidence="2" id="KW-0067">ATP-binding</keyword>
<dbReference type="InterPro" id="IPR002078">
    <property type="entry name" value="Sigma_54_int"/>
</dbReference>
<evidence type="ECO:0000259" key="7">
    <source>
        <dbReference type="PROSITE" id="PS50045"/>
    </source>
</evidence>
<dbReference type="InterPro" id="IPR002197">
    <property type="entry name" value="HTH_Fis"/>
</dbReference>
<dbReference type="EMBL" id="JAOWKY010000004">
    <property type="protein sequence ID" value="MCV2869850.1"/>
    <property type="molecule type" value="Genomic_DNA"/>
</dbReference>
<feature type="domain" description="Response regulatory" evidence="8">
    <location>
        <begin position="8"/>
        <end position="122"/>
    </location>
</feature>
<evidence type="ECO:0000313" key="9">
    <source>
        <dbReference type="EMBL" id="MCV2869850.1"/>
    </source>
</evidence>
<dbReference type="InterPro" id="IPR001789">
    <property type="entry name" value="Sig_transdc_resp-reg_receiver"/>
</dbReference>
<evidence type="ECO:0000256" key="6">
    <source>
        <dbReference type="PROSITE-ProRule" id="PRU00169"/>
    </source>
</evidence>
<dbReference type="InterPro" id="IPR058031">
    <property type="entry name" value="AAA_lid_NorR"/>
</dbReference>
<sequence>MTVNRAGRVLLVDDDRAVREALGQTLELADLRPTLAGSYIEAKDHIGPDFDGIVVTDIRMPGKDGFALLDHAREVDPELPVILLTGEGDIPMAVRAMAAGAFDFLEKPCDPKALLSIVEKALRTRALVMENRALKRELRRGDAAARMLVGTSALAEQMRDAARAAARTSAEVLISGPAGAGTSKVAEVIHLLSAAAMRPFLKLAAVNLTAELLTAAFEKADGGTIFLDEVAALPAAAQFALLDLLDGHAGTRVIAGTYRNLAAEAQEGRFNPDLYWKLDVVRVRIPALKERPEDIPVLFRHYVSLACEQSGLVPPEITPAVIARLMAQDWPGNARALMGAAMRFAMGVEQAPEGKPVLGLAEQMAQVEQSLLIDALRRHGGHATEAAAELRLPRKTFYDKLARHSIRPEDYRS</sequence>
<dbReference type="InterPro" id="IPR027417">
    <property type="entry name" value="P-loop_NTPase"/>
</dbReference>
<dbReference type="InterPro" id="IPR011006">
    <property type="entry name" value="CheY-like_superfamily"/>
</dbReference>
<dbReference type="PROSITE" id="PS50110">
    <property type="entry name" value="RESPONSE_REGULATORY"/>
    <property type="match status" value="1"/>
</dbReference>
<evidence type="ECO:0000256" key="3">
    <source>
        <dbReference type="ARBA" id="ARBA00023012"/>
    </source>
</evidence>
<evidence type="ECO:0000256" key="5">
    <source>
        <dbReference type="ARBA" id="ARBA00023163"/>
    </source>
</evidence>
<dbReference type="Gene3D" id="3.40.50.300">
    <property type="entry name" value="P-loop containing nucleotide triphosphate hydrolases"/>
    <property type="match status" value="1"/>
</dbReference>
<dbReference type="SUPFAM" id="SSF52172">
    <property type="entry name" value="CheY-like"/>
    <property type="match status" value="1"/>
</dbReference>
<dbReference type="Gene3D" id="1.10.10.60">
    <property type="entry name" value="Homeodomain-like"/>
    <property type="match status" value="1"/>
</dbReference>
<dbReference type="Gene3D" id="1.10.8.60">
    <property type="match status" value="1"/>
</dbReference>
<dbReference type="Pfam" id="PF00072">
    <property type="entry name" value="Response_reg"/>
    <property type="match status" value="1"/>
</dbReference>
<evidence type="ECO:0000313" key="10">
    <source>
        <dbReference type="Proteomes" id="UP001652542"/>
    </source>
</evidence>
<keyword evidence="4" id="KW-0805">Transcription regulation</keyword>
<dbReference type="PANTHER" id="PTHR32071">
    <property type="entry name" value="TRANSCRIPTIONAL REGULATORY PROTEIN"/>
    <property type="match status" value="1"/>
</dbReference>
<dbReference type="Pfam" id="PF14532">
    <property type="entry name" value="Sigma54_activ_2"/>
    <property type="match status" value="1"/>
</dbReference>
<keyword evidence="3" id="KW-0902">Two-component regulatory system</keyword>
<dbReference type="PROSITE" id="PS50045">
    <property type="entry name" value="SIGMA54_INTERACT_4"/>
    <property type="match status" value="1"/>
</dbReference>
<keyword evidence="6" id="KW-0597">Phosphoprotein</keyword>
<dbReference type="RefSeq" id="WP_263735525.1">
    <property type="nucleotide sequence ID" value="NZ_JAOWKY010000004.1"/>
</dbReference>
<dbReference type="Gene3D" id="3.40.50.2300">
    <property type="match status" value="1"/>
</dbReference>
<dbReference type="PANTHER" id="PTHR32071:SF57">
    <property type="entry name" value="C4-DICARBOXYLATE TRANSPORT TRANSCRIPTIONAL REGULATORY PROTEIN DCTD"/>
    <property type="match status" value="1"/>
</dbReference>